<evidence type="ECO:0000256" key="2">
    <source>
        <dbReference type="ARBA" id="ARBA00022448"/>
    </source>
</evidence>
<evidence type="ECO:0000256" key="3">
    <source>
        <dbReference type="ARBA" id="ARBA00022741"/>
    </source>
</evidence>
<keyword evidence="4 6" id="KW-0067">ATP-binding</keyword>
<dbReference type="GO" id="GO:0005524">
    <property type="term" value="F:ATP binding"/>
    <property type="evidence" value="ECO:0007669"/>
    <property type="project" value="UniProtKB-KW"/>
</dbReference>
<evidence type="ECO:0000259" key="5">
    <source>
        <dbReference type="PROSITE" id="PS50893"/>
    </source>
</evidence>
<sequence length="317" mass="33473">MTGAPALELEALTRTFGDRAVVEDLSFRVEPGAVFGFLGPNGAGKTTTLRMILGLMAPSSGRMTVLGASDGRRVRDRIGFLPEERGLHPRMTPLQAAAFLGGLKGVAPATARRKARTMLDQLGLGHAANTQIRRLSKGMAQQAALVCTLIHDPELIILDEPFSGLDPTHQQGLEALILERSGNGATIVFSTHVMSHAERLCDRILLLAGGRKVFDGTVQEARSRAPGRLVLEGGLEVSDIQGLPGVVGVNAAGPAANEGDRRLEVELAPGAEAHETLSAVFRAGLAVRRFESREPGLHEAFLLLTGAGQRLPEVAGA</sequence>
<proteinExistence type="inferred from homology"/>
<dbReference type="InterPro" id="IPR027417">
    <property type="entry name" value="P-loop_NTPase"/>
</dbReference>
<comment type="similarity">
    <text evidence="1">Belongs to the ABC transporter superfamily.</text>
</comment>
<dbReference type="AlphaFoldDB" id="A0A2Z3HYN9"/>
<keyword evidence="3" id="KW-0547">Nucleotide-binding</keyword>
<dbReference type="PANTHER" id="PTHR43335:SF4">
    <property type="entry name" value="ABC TRANSPORTER, ATP-BINDING PROTEIN"/>
    <property type="match status" value="1"/>
</dbReference>
<protein>
    <submittedName>
        <fullName evidence="6">ABC transporter ATP-binding protein</fullName>
    </submittedName>
</protein>
<dbReference type="OrthoDB" id="9805029at2"/>
<dbReference type="Proteomes" id="UP000247763">
    <property type="component" value="Chromosome"/>
</dbReference>
<keyword evidence="7" id="KW-1185">Reference proteome</keyword>
<dbReference type="InterPro" id="IPR003439">
    <property type="entry name" value="ABC_transporter-like_ATP-bd"/>
</dbReference>
<dbReference type="Pfam" id="PF00005">
    <property type="entry name" value="ABC_tran"/>
    <property type="match status" value="1"/>
</dbReference>
<evidence type="ECO:0000256" key="4">
    <source>
        <dbReference type="ARBA" id="ARBA00022840"/>
    </source>
</evidence>
<dbReference type="PROSITE" id="PS50893">
    <property type="entry name" value="ABC_TRANSPORTER_2"/>
    <property type="match status" value="1"/>
</dbReference>
<dbReference type="RefSeq" id="WP_110451027.1">
    <property type="nucleotide sequence ID" value="NZ_CP029479.1"/>
</dbReference>
<dbReference type="InterPro" id="IPR003593">
    <property type="entry name" value="AAA+_ATPase"/>
</dbReference>
<evidence type="ECO:0000256" key="1">
    <source>
        <dbReference type="ARBA" id="ARBA00005417"/>
    </source>
</evidence>
<dbReference type="SMART" id="SM00382">
    <property type="entry name" value="AAA"/>
    <property type="match status" value="1"/>
</dbReference>
<reference evidence="7" key="1">
    <citation type="submission" date="2018-05" db="EMBL/GenBank/DDBJ databases">
        <title>Genome sequencing of Phenylobacterium sp. HYN0004.</title>
        <authorList>
            <person name="Yi H."/>
            <person name="Baek C."/>
        </authorList>
    </citation>
    <scope>NUCLEOTIDE SEQUENCE [LARGE SCALE GENOMIC DNA]</scope>
    <source>
        <strain evidence="7">HYN0004</strain>
    </source>
</reference>
<name>A0A2Z3HYN9_9CAUL</name>
<accession>A0A2Z3HYN9</accession>
<feature type="domain" description="ABC transporter" evidence="5">
    <location>
        <begin position="7"/>
        <end position="234"/>
    </location>
</feature>
<dbReference type="PANTHER" id="PTHR43335">
    <property type="entry name" value="ABC TRANSPORTER, ATP-BINDING PROTEIN"/>
    <property type="match status" value="1"/>
</dbReference>
<dbReference type="KEGG" id="phb:HYN04_12300"/>
<dbReference type="EMBL" id="CP029479">
    <property type="protein sequence ID" value="AWM78461.1"/>
    <property type="molecule type" value="Genomic_DNA"/>
</dbReference>
<dbReference type="SUPFAM" id="SSF52540">
    <property type="entry name" value="P-loop containing nucleoside triphosphate hydrolases"/>
    <property type="match status" value="1"/>
</dbReference>
<dbReference type="GO" id="GO:0016887">
    <property type="term" value="F:ATP hydrolysis activity"/>
    <property type="evidence" value="ECO:0007669"/>
    <property type="project" value="InterPro"/>
</dbReference>
<organism evidence="6 7">
    <name type="scientific">Phenylobacterium parvum</name>
    <dbReference type="NCBI Taxonomy" id="2201350"/>
    <lineage>
        <taxon>Bacteria</taxon>
        <taxon>Pseudomonadati</taxon>
        <taxon>Pseudomonadota</taxon>
        <taxon>Alphaproteobacteria</taxon>
        <taxon>Caulobacterales</taxon>
        <taxon>Caulobacteraceae</taxon>
        <taxon>Phenylobacterium</taxon>
    </lineage>
</organism>
<dbReference type="Gene3D" id="3.40.50.300">
    <property type="entry name" value="P-loop containing nucleotide triphosphate hydrolases"/>
    <property type="match status" value="1"/>
</dbReference>
<evidence type="ECO:0000313" key="7">
    <source>
        <dbReference type="Proteomes" id="UP000247763"/>
    </source>
</evidence>
<gene>
    <name evidence="6" type="ORF">HYN04_12300</name>
</gene>
<keyword evidence="2" id="KW-0813">Transport</keyword>
<evidence type="ECO:0000313" key="6">
    <source>
        <dbReference type="EMBL" id="AWM78461.1"/>
    </source>
</evidence>